<evidence type="ECO:0000313" key="3">
    <source>
        <dbReference type="Proteomes" id="UP001358614"/>
    </source>
</evidence>
<dbReference type="Proteomes" id="UP001358614">
    <property type="component" value="Chromosome 1"/>
</dbReference>
<feature type="region of interest" description="Disordered" evidence="1">
    <location>
        <begin position="1"/>
        <end position="25"/>
    </location>
</feature>
<reference evidence="2 3" key="1">
    <citation type="submission" date="2024-01" db="EMBL/GenBank/DDBJ databases">
        <title>Comparative genomics of Cryptococcus and Kwoniella reveals pathogenesis evolution and contrasting modes of karyotype evolution via chromosome fusion or intercentromeric recombination.</title>
        <authorList>
            <person name="Coelho M.A."/>
            <person name="David-Palma M."/>
            <person name="Shea T."/>
            <person name="Bowers K."/>
            <person name="McGinley-Smith S."/>
            <person name="Mohammad A.W."/>
            <person name="Gnirke A."/>
            <person name="Yurkov A.M."/>
            <person name="Nowrousian M."/>
            <person name="Sun S."/>
            <person name="Cuomo C.A."/>
            <person name="Heitman J."/>
        </authorList>
    </citation>
    <scope>NUCLEOTIDE SEQUENCE [LARGE SCALE GENOMIC DNA]</scope>
    <source>
        <strain evidence="2 3">PYCC6329</strain>
    </source>
</reference>
<dbReference type="AlphaFoldDB" id="A0AAX4KGA3"/>
<gene>
    <name evidence="2" type="ORF">V865_002788</name>
</gene>
<dbReference type="EMBL" id="CP144089">
    <property type="protein sequence ID" value="WWD04717.1"/>
    <property type="molecule type" value="Genomic_DNA"/>
</dbReference>
<organism evidence="2 3">
    <name type="scientific">Kwoniella europaea PYCC6329</name>
    <dbReference type="NCBI Taxonomy" id="1423913"/>
    <lineage>
        <taxon>Eukaryota</taxon>
        <taxon>Fungi</taxon>
        <taxon>Dikarya</taxon>
        <taxon>Basidiomycota</taxon>
        <taxon>Agaricomycotina</taxon>
        <taxon>Tremellomycetes</taxon>
        <taxon>Tremellales</taxon>
        <taxon>Cryptococcaceae</taxon>
        <taxon>Kwoniella</taxon>
    </lineage>
</organism>
<dbReference type="GeneID" id="91101592"/>
<feature type="region of interest" description="Disordered" evidence="1">
    <location>
        <begin position="77"/>
        <end position="108"/>
    </location>
</feature>
<evidence type="ECO:0000256" key="1">
    <source>
        <dbReference type="SAM" id="MobiDB-lite"/>
    </source>
</evidence>
<protein>
    <submittedName>
        <fullName evidence="2">Uncharacterized protein</fullName>
    </submittedName>
</protein>
<name>A0AAX4KGA3_9TREE</name>
<keyword evidence="3" id="KW-1185">Reference proteome</keyword>
<sequence>MSSDNRSRYVPLPTPPTRSQGGTEQQWIQWSARATLACGLKKTLTAEDIETHSEILARIEALSAMQRNWVPFYEADGTDPSLVAPREGEDAASGASTSHGGAGSNTGA</sequence>
<evidence type="ECO:0000313" key="2">
    <source>
        <dbReference type="EMBL" id="WWD04717.1"/>
    </source>
</evidence>
<dbReference type="KEGG" id="ker:91101592"/>
<dbReference type="RefSeq" id="XP_066082684.1">
    <property type="nucleotide sequence ID" value="XM_066226587.1"/>
</dbReference>
<proteinExistence type="predicted"/>
<accession>A0AAX4KGA3</accession>